<keyword evidence="2" id="KW-1185">Reference proteome</keyword>
<organism evidence="1 2">
    <name type="scientific">Vreelandella titanicae</name>
    <dbReference type="NCBI Taxonomy" id="664683"/>
    <lineage>
        <taxon>Bacteria</taxon>
        <taxon>Pseudomonadati</taxon>
        <taxon>Pseudomonadota</taxon>
        <taxon>Gammaproteobacteria</taxon>
        <taxon>Oceanospirillales</taxon>
        <taxon>Halomonadaceae</taxon>
        <taxon>Vreelandella</taxon>
    </lineage>
</organism>
<proteinExistence type="predicted"/>
<sequence>MPAATRVGDICTGHGSCSPRPSLSGSPNVFVNSIPSHRVADAWARHCSHESVLAAGSKTVFVNGRPKGRVGDPVACGSLVATGSPNVFVGG</sequence>
<keyword evidence="1" id="KW-0378">Hydrolase</keyword>
<protein>
    <submittedName>
        <fullName evidence="1">Deoxyribonuclease RhsA</fullName>
        <ecNumber evidence="1">3.1.-.-</ecNumber>
    </submittedName>
</protein>
<dbReference type="EC" id="3.1.-.-" evidence="1"/>
<dbReference type="InterPro" id="IPR008727">
    <property type="entry name" value="PAAR_motif"/>
</dbReference>
<gene>
    <name evidence="1" type="ORF">FX987_04392</name>
</gene>
<dbReference type="EMBL" id="CP054580">
    <property type="protein sequence ID" value="QKS26583.1"/>
    <property type="molecule type" value="Genomic_DNA"/>
</dbReference>
<reference evidence="1 2" key="1">
    <citation type="submission" date="2019-12" db="EMBL/GenBank/DDBJ databases">
        <title>Genome sequencing and assembly of endphytes of Porphyra tenera.</title>
        <authorList>
            <person name="Park J.M."/>
            <person name="Shin R."/>
            <person name="Jo S.H."/>
        </authorList>
    </citation>
    <scope>NUCLEOTIDE SEQUENCE [LARGE SCALE GENOMIC DNA]</scope>
    <source>
        <strain evidence="1 2">GPM3</strain>
    </source>
</reference>
<dbReference type="Gene3D" id="2.60.200.60">
    <property type="match status" value="1"/>
</dbReference>
<evidence type="ECO:0000313" key="1">
    <source>
        <dbReference type="EMBL" id="QKS26583.1"/>
    </source>
</evidence>
<accession>A0AAP9T333</accession>
<name>A0AAP9T333_9GAMM</name>
<dbReference type="Pfam" id="PF05488">
    <property type="entry name" value="PAAR_motif"/>
    <property type="match status" value="1"/>
</dbReference>
<evidence type="ECO:0000313" key="2">
    <source>
        <dbReference type="Proteomes" id="UP000509761"/>
    </source>
</evidence>
<dbReference type="GO" id="GO:0016787">
    <property type="term" value="F:hydrolase activity"/>
    <property type="evidence" value="ECO:0007669"/>
    <property type="project" value="UniProtKB-KW"/>
</dbReference>
<dbReference type="Proteomes" id="UP000509761">
    <property type="component" value="Chromosome"/>
</dbReference>
<dbReference type="RefSeq" id="WP_174788392.1">
    <property type="nucleotide sequence ID" value="NZ_CP054580.1"/>
</dbReference>
<dbReference type="CDD" id="cd14737">
    <property type="entry name" value="PAAR_1"/>
    <property type="match status" value="1"/>
</dbReference>
<dbReference type="AlphaFoldDB" id="A0AAP9T333"/>